<proteinExistence type="inferred from homology"/>
<evidence type="ECO:0000256" key="1">
    <source>
        <dbReference type="ARBA" id="ARBA00007623"/>
    </source>
</evidence>
<dbReference type="SMART" id="SM00230">
    <property type="entry name" value="CysPc"/>
    <property type="match status" value="1"/>
</dbReference>
<dbReference type="FunFam" id="2.60.120.380:FF:000014">
    <property type="entry name" value="Putative calpain-like cysteine peptidase"/>
    <property type="match status" value="1"/>
</dbReference>
<gene>
    <name evidence="8" type="ORF">TCIL3000_0_11250</name>
</gene>
<dbReference type="OMA" id="NYREMGI"/>
<feature type="non-terminal residue" evidence="8">
    <location>
        <position position="1662"/>
    </location>
</feature>
<reference evidence="9" key="1">
    <citation type="submission" date="2011-07" db="EMBL/GenBank/DDBJ databases">
        <title>Divergent evolution of antigenic variation in African trypanosomes.</title>
        <authorList>
            <person name="Jackson A.P."/>
            <person name="Berry A."/>
            <person name="Allison H.C."/>
            <person name="Burton P."/>
            <person name="Anderson J."/>
            <person name="Aslett M."/>
            <person name="Brown R."/>
            <person name="Corton N."/>
            <person name="Harris D."/>
            <person name="Hauser H."/>
            <person name="Gamble J."/>
            <person name="Gilderthorp R."/>
            <person name="McQuillan J."/>
            <person name="Quail M.A."/>
            <person name="Sanders M."/>
            <person name="Van Tonder A."/>
            <person name="Ginger M.L."/>
            <person name="Donelson J.E."/>
            <person name="Field M.C."/>
            <person name="Barry J.D."/>
            <person name="Berriman M."/>
            <person name="Hertz-Fowler C."/>
        </authorList>
    </citation>
    <scope>NUCLEOTIDE SEQUENCE [LARGE SCALE GENOMIC DNA]</scope>
    <source>
        <strain evidence="9">IL3000</strain>
    </source>
</reference>
<feature type="active site" evidence="5">
    <location>
        <position position="512"/>
    </location>
</feature>
<evidence type="ECO:0000259" key="7">
    <source>
        <dbReference type="PROSITE" id="PS50203"/>
    </source>
</evidence>
<dbReference type="Pfam" id="PF00648">
    <property type="entry name" value="Peptidase_C2"/>
    <property type="match status" value="1"/>
</dbReference>
<dbReference type="EMBL" id="CAEQ01002186">
    <property type="protein sequence ID" value="CCD16176.1"/>
    <property type="molecule type" value="Genomic_DNA"/>
</dbReference>
<evidence type="ECO:0000256" key="5">
    <source>
        <dbReference type="PIRSR" id="PIRSR622684-1"/>
    </source>
</evidence>
<evidence type="ECO:0000256" key="6">
    <source>
        <dbReference type="PROSITE-ProRule" id="PRU00239"/>
    </source>
</evidence>
<dbReference type="PANTHER" id="PTHR10183:SF379">
    <property type="entry name" value="CALPAIN-5"/>
    <property type="match status" value="1"/>
</dbReference>
<comment type="caution">
    <text evidence="6">Lacks conserved residue(s) required for the propagation of feature annotation.</text>
</comment>
<evidence type="ECO:0000313" key="9">
    <source>
        <dbReference type="Proteomes" id="UP000000702"/>
    </source>
</evidence>
<keyword evidence="2" id="KW-0645">Protease</keyword>
<dbReference type="SUPFAM" id="SSF54001">
    <property type="entry name" value="Cysteine proteinases"/>
    <property type="match status" value="2"/>
</dbReference>
<dbReference type="Gene3D" id="3.90.70.10">
    <property type="entry name" value="Cysteine proteinases"/>
    <property type="match status" value="2"/>
</dbReference>
<dbReference type="InterPro" id="IPR056040">
    <property type="entry name" value="DUF7623"/>
</dbReference>
<feature type="active site" evidence="5">
    <location>
        <position position="696"/>
    </location>
</feature>
<dbReference type="PANTHER" id="PTHR10183">
    <property type="entry name" value="CALPAIN"/>
    <property type="match status" value="1"/>
</dbReference>
<reference evidence="8 9" key="2">
    <citation type="journal article" date="2012" name="Proc. Natl. Acad. Sci. U.S.A.">
        <title>Antigenic diversity is generated by distinct evolutionary mechanisms in African trypanosome species.</title>
        <authorList>
            <person name="Jackson A.P."/>
            <person name="Berry A."/>
            <person name="Aslett M."/>
            <person name="Allison H.C."/>
            <person name="Burton P."/>
            <person name="Vavrova-Anderson J."/>
            <person name="Brown R."/>
            <person name="Browne H."/>
            <person name="Corton N."/>
            <person name="Hauser H."/>
            <person name="Gamble J."/>
            <person name="Gilderthorp R."/>
            <person name="Marcello L."/>
            <person name="McQuillan J."/>
            <person name="Otto T.D."/>
            <person name="Quail M.A."/>
            <person name="Sanders M.J."/>
            <person name="van Tonder A."/>
            <person name="Ginger M.L."/>
            <person name="Field M.C."/>
            <person name="Barry J.D."/>
            <person name="Hertz-Fowler C."/>
            <person name="Berriman M."/>
        </authorList>
    </citation>
    <scope>NUCLEOTIDE SEQUENCE [LARGE SCALE GENOMIC DNA]</scope>
    <source>
        <strain evidence="8 9">IL3000</strain>
    </source>
</reference>
<feature type="domain" description="Calpain catalytic" evidence="7">
    <location>
        <begin position="451"/>
        <end position="750"/>
    </location>
</feature>
<dbReference type="Pfam" id="PF24610">
    <property type="entry name" value="DUF7623"/>
    <property type="match status" value="8"/>
</dbReference>
<organism evidence="8 9">
    <name type="scientific">Trypanosoma congolense (strain IL3000)</name>
    <dbReference type="NCBI Taxonomy" id="1068625"/>
    <lineage>
        <taxon>Eukaryota</taxon>
        <taxon>Discoba</taxon>
        <taxon>Euglenozoa</taxon>
        <taxon>Kinetoplastea</taxon>
        <taxon>Metakinetoplastina</taxon>
        <taxon>Trypanosomatida</taxon>
        <taxon>Trypanosomatidae</taxon>
        <taxon>Trypanosoma</taxon>
        <taxon>Nannomonas</taxon>
    </lineage>
</organism>
<keyword evidence="4" id="KW-0788">Thiol protease</keyword>
<accession>F9WFU6</accession>
<dbReference type="InterPro" id="IPR001300">
    <property type="entry name" value="Peptidase_C2_calpain_cat"/>
</dbReference>
<evidence type="ECO:0000256" key="2">
    <source>
        <dbReference type="ARBA" id="ARBA00022670"/>
    </source>
</evidence>
<dbReference type="InterPro" id="IPR022682">
    <property type="entry name" value="Calpain_domain_III"/>
</dbReference>
<evidence type="ECO:0000256" key="3">
    <source>
        <dbReference type="ARBA" id="ARBA00022801"/>
    </source>
</evidence>
<dbReference type="InterPro" id="IPR036213">
    <property type="entry name" value="Calpain_III_sf"/>
</dbReference>
<dbReference type="PRINTS" id="PR00704">
    <property type="entry name" value="CALPAIN"/>
</dbReference>
<evidence type="ECO:0000313" key="8">
    <source>
        <dbReference type="EMBL" id="CCD16176.1"/>
    </source>
</evidence>
<dbReference type="SUPFAM" id="SSF49758">
    <property type="entry name" value="Calpain large subunit, middle domain (domain III)"/>
    <property type="match status" value="2"/>
</dbReference>
<keyword evidence="3" id="KW-0378">Hydrolase</keyword>
<protein>
    <submittedName>
        <fullName evidence="8">WGS project CAEQ00000000 data, annotated contig 424</fullName>
    </submittedName>
</protein>
<evidence type="ECO:0000256" key="4">
    <source>
        <dbReference type="ARBA" id="ARBA00022807"/>
    </source>
</evidence>
<dbReference type="GO" id="GO:0004198">
    <property type="term" value="F:calcium-dependent cysteine-type endopeptidase activity"/>
    <property type="evidence" value="ECO:0007669"/>
    <property type="project" value="InterPro"/>
</dbReference>
<dbReference type="Gene3D" id="2.60.120.380">
    <property type="match status" value="2"/>
</dbReference>
<sequence>MDAKLAKVAGADVTEGHYWIDLGQKLQSGQFVGSMLTKDSELESMGLQNDQQYGILEIFSLTGTSSVSDIVIRLHNPFEDEEFIYKGPLNSKDTEWTPKLRERHNVDDERSIFLPLHVALKVVNSMQLCYASPIDGDATYFEDEWKGESAGGNPTSVTWRKNPLYCVRNTGISPVELVAMVKQEDRRQCWSPEEDELKYLQCGIVVVQNVSPAQIETYFVTGNNHKTIHKSLFLNSREVTSPITIPPNSLCYLVPSCMKKGCGGSFTLALYRIKHQDYSSLKIGKVSLPDIYWTHSAYQRAMLEMKKKVRVDFYVDVPTEVHILMHQEKPFTSKKTGGDVMTQDYVGVYLYDDTDRKIGGVHAATNFRETSVLHQLPRSGRYAISVTCPRGVGEVPVLLTIVGSAESDLRIVEAPEDASMFDDEDNIAEGDDDAVVGNPIDYVPVVCSEQMFVEPADSATPFEDKRFMMDNRSLTNEPWIHIGDLYPDGKAAPLLPDVLERGQFLQGEHFECCCLTAFAALVEHHPDVIRDAFVTRTVRRDGRYTFRFHRYGQWVKVDIDDRIPLLGGKTLFCRSPTGHWWPLLLEKAYAKFYTLYQNVDGCTLREVLYDFTGLPVLSIPMDLKLAEAILCDVDDANFWLDLNADLEKCACAAVVRPGVDDGLGLSEGQEYAVLGVVKVRNSESLTLSDLAVKLHNPFVEAEYTGPMNRGDAAWSPELRAALCPEQPDTIYVPVDVFRESFLSVEKVLINGVVAPGFHFNSEWGEGTNGGNPTLVTWRENPIYVVRNTADTPLQIVAMVGQPDQRHVLHLLPQQEMNYVQCGMTLSQSTSSKPLPTYLVTSNNHRVVHKGLFINYRELANIITIPAGSLSYLVPSAMYHDKTKFILSYWYEKAGDMRSIKVDRLSINVARGLPAIEHLELHNREKKRVDFLVDFPTDVHILLRQQKSVSTSGVGDAMAEDFLGIYLYDGDERRMNGVTAATNYREMGIVHQLPSAGRYALSVTCPRGSGAVPCKVEIVGVEEAHVRITDAPEDAGNLCEVDLRFLDVEPEGVPLEDLPLDSDEKLQELLEYLKVLHEDFDGNEAPIAEYEALMNERVHAMAKQVLARDRPKYLPGHDLELLNPVLDAEPDFVDLERSRYRLKSDPRNATKVRGVEKKLLMLAGELMKHQKDPDLGFLGAEVEGIPVCDMSLLSDASFAKLARERVGMRRDAVANASRVAELESAMRARAKEMAQHMHVRERIYLDPEPEGVPLDLLPLNEDETVSTLEDRLRALNRRERRDARQLQGLEDAVSERVRELALELKDRERDMFLEPAPYGFPVDKLPLDEDSTFHELEVERLRLRADGSGDNSAAVRAAEDRLNDRARELARVEVLEGRRFLDQEPLGFPLSSLGLDENGEFVRKEAELWRLKWEPRVDVSAVRAAEGDLARLVDTIALKKAEQDRGYLESEYEGRPVHSLPLNDDKELLALEVRRRHLVAAGAGTEEVRAVEKLVGEAVRWIACVLNARERPEYLDVCPRGVPIEDLPLDSDAEFHGLEVRRQRLKNDPKRNHAAILDVERALKERADALAKERLCGDRGYLDTMPAGVPLRLVPLDEDRVFQDLEAQRAVLMRNPRRNAKSIRALEDELNERASTLAVELKHRERAKFLDPNPTGIPITDVP</sequence>
<dbReference type="InterPro" id="IPR038765">
    <property type="entry name" value="Papain-like_cys_pep_sf"/>
</dbReference>
<dbReference type="PROSITE" id="PS50203">
    <property type="entry name" value="CALPAIN_CAT"/>
    <property type="match status" value="1"/>
</dbReference>
<dbReference type="InterPro" id="IPR022684">
    <property type="entry name" value="Calpain_cysteine_protease"/>
</dbReference>
<comment type="similarity">
    <text evidence="1">Belongs to the peptidase C2 family.</text>
</comment>
<dbReference type="Pfam" id="PF01067">
    <property type="entry name" value="Calpain_III"/>
    <property type="match status" value="1"/>
</dbReference>
<dbReference type="Proteomes" id="UP000000702">
    <property type="component" value="Unassembled WGS sequence"/>
</dbReference>
<comment type="caution">
    <text evidence="8">The sequence shown here is derived from an EMBL/GenBank/DDBJ whole genome shotgun (WGS) entry which is preliminary data.</text>
</comment>
<dbReference type="GO" id="GO:0006508">
    <property type="term" value="P:proteolysis"/>
    <property type="evidence" value="ECO:0007669"/>
    <property type="project" value="UniProtKB-KW"/>
</dbReference>
<keyword evidence="9" id="KW-1185">Reference proteome</keyword>
<name>F9WFU6_TRYCI</name>